<feature type="transmembrane region" description="Helical" evidence="1">
    <location>
        <begin position="153"/>
        <end position="174"/>
    </location>
</feature>
<dbReference type="RefSeq" id="WP_189212197.1">
    <property type="nucleotide sequence ID" value="NZ_BMRB01000003.1"/>
</dbReference>
<name>A0A918GK66_9PSEU</name>
<feature type="transmembrane region" description="Helical" evidence="1">
    <location>
        <begin position="57"/>
        <end position="74"/>
    </location>
</feature>
<evidence type="ECO:0008006" key="4">
    <source>
        <dbReference type="Google" id="ProtNLM"/>
    </source>
</evidence>
<comment type="caution">
    <text evidence="2">The sequence shown here is derived from an EMBL/GenBank/DDBJ whole genome shotgun (WGS) entry which is preliminary data.</text>
</comment>
<evidence type="ECO:0000313" key="3">
    <source>
        <dbReference type="Proteomes" id="UP000660680"/>
    </source>
</evidence>
<proteinExistence type="predicted"/>
<feature type="transmembrane region" description="Helical" evidence="1">
    <location>
        <begin position="180"/>
        <end position="200"/>
    </location>
</feature>
<evidence type="ECO:0000256" key="1">
    <source>
        <dbReference type="SAM" id="Phobius"/>
    </source>
</evidence>
<dbReference type="Proteomes" id="UP000660680">
    <property type="component" value="Unassembled WGS sequence"/>
</dbReference>
<gene>
    <name evidence="2" type="ORF">GCM10010171_41670</name>
</gene>
<accession>A0A918GK66</accession>
<dbReference type="EMBL" id="BMRB01000003">
    <property type="protein sequence ID" value="GGS42456.1"/>
    <property type="molecule type" value="Genomic_DNA"/>
</dbReference>
<feature type="transmembrane region" description="Helical" evidence="1">
    <location>
        <begin position="81"/>
        <end position="98"/>
    </location>
</feature>
<dbReference type="AlphaFoldDB" id="A0A918GK66"/>
<keyword evidence="1" id="KW-0812">Transmembrane</keyword>
<reference evidence="2" key="1">
    <citation type="journal article" date="2014" name="Int. J. Syst. Evol. Microbiol.">
        <title>Complete genome sequence of Corynebacterium casei LMG S-19264T (=DSM 44701T), isolated from a smear-ripened cheese.</title>
        <authorList>
            <consortium name="US DOE Joint Genome Institute (JGI-PGF)"/>
            <person name="Walter F."/>
            <person name="Albersmeier A."/>
            <person name="Kalinowski J."/>
            <person name="Ruckert C."/>
        </authorList>
    </citation>
    <scope>NUCLEOTIDE SEQUENCE</scope>
    <source>
        <strain evidence="2">JCM 3276</strain>
    </source>
</reference>
<feature type="transmembrane region" description="Helical" evidence="1">
    <location>
        <begin position="110"/>
        <end position="133"/>
    </location>
</feature>
<keyword evidence="1" id="KW-1133">Transmembrane helix</keyword>
<keyword evidence="1" id="KW-0472">Membrane</keyword>
<sequence length="223" mass="24028">MSPIHDNLVHSYLYLRRAIGLIGMALPVVLVLGQYLIDGRLLHSISGYYYSDLRDVYVGSMCAIGVFLLSYRGYAPVDDLVSNIAAVAAIGVALFPTAPPSGATASDEVFAVLHLAFAGVFFLSLAYFCLVLFRRSTGEDPTTERKVKRNGVYVLSGVVILASLALMVILGLFFQEQTEALRPALWLEFAATFAFGTAWLTKGELILPDTGGDRSTAVGQPAV</sequence>
<feature type="transmembrane region" description="Helical" evidence="1">
    <location>
        <begin position="18"/>
        <end position="37"/>
    </location>
</feature>
<evidence type="ECO:0000313" key="2">
    <source>
        <dbReference type="EMBL" id="GGS42456.1"/>
    </source>
</evidence>
<protein>
    <recommendedName>
        <fullName evidence="4">DUF998 domain-containing protein</fullName>
    </recommendedName>
</protein>
<organism evidence="2 3">
    <name type="scientific">Actinokineospora fastidiosa</name>
    <dbReference type="NCBI Taxonomy" id="1816"/>
    <lineage>
        <taxon>Bacteria</taxon>
        <taxon>Bacillati</taxon>
        <taxon>Actinomycetota</taxon>
        <taxon>Actinomycetes</taxon>
        <taxon>Pseudonocardiales</taxon>
        <taxon>Pseudonocardiaceae</taxon>
        <taxon>Actinokineospora</taxon>
    </lineage>
</organism>
<keyword evidence="3" id="KW-1185">Reference proteome</keyword>
<reference evidence="2" key="2">
    <citation type="submission" date="2020-09" db="EMBL/GenBank/DDBJ databases">
        <authorList>
            <person name="Sun Q."/>
            <person name="Ohkuma M."/>
        </authorList>
    </citation>
    <scope>NUCLEOTIDE SEQUENCE</scope>
    <source>
        <strain evidence="2">JCM 3276</strain>
    </source>
</reference>